<dbReference type="InterPro" id="IPR004087">
    <property type="entry name" value="KH_dom"/>
</dbReference>
<dbReference type="STRING" id="1941349.STSP1_01789"/>
<gene>
    <name evidence="7 10" type="primary">nusA</name>
    <name evidence="10" type="ORF">STSP1_01789</name>
</gene>
<protein>
    <recommendedName>
        <fullName evidence="7">Transcription termination/antitermination protein NusA</fullName>
    </recommendedName>
</protein>
<dbReference type="Gene3D" id="3.30.1480.10">
    <property type="entry name" value="NusA, N-terminal domain"/>
    <property type="match status" value="1"/>
</dbReference>
<dbReference type="InterPro" id="IPR030842">
    <property type="entry name" value="TF_NusA_bacterial"/>
</dbReference>
<evidence type="ECO:0000256" key="7">
    <source>
        <dbReference type="HAMAP-Rule" id="MF_00945"/>
    </source>
</evidence>
<organism evidence="10 11">
    <name type="scientific">Sedimentisphaera salicampi</name>
    <dbReference type="NCBI Taxonomy" id="1941349"/>
    <lineage>
        <taxon>Bacteria</taxon>
        <taxon>Pseudomonadati</taxon>
        <taxon>Planctomycetota</taxon>
        <taxon>Phycisphaerae</taxon>
        <taxon>Sedimentisphaerales</taxon>
        <taxon>Sedimentisphaeraceae</taxon>
        <taxon>Sedimentisphaera</taxon>
    </lineage>
</organism>
<dbReference type="Pfam" id="PF08529">
    <property type="entry name" value="NusA_N"/>
    <property type="match status" value="1"/>
</dbReference>
<dbReference type="InterPro" id="IPR025249">
    <property type="entry name" value="TF_NusA_KH_1st"/>
</dbReference>
<dbReference type="PANTHER" id="PTHR22648">
    <property type="entry name" value="TRANSCRIPTION TERMINATION FACTOR NUSA"/>
    <property type="match status" value="1"/>
</dbReference>
<dbReference type="SUPFAM" id="SSF50249">
    <property type="entry name" value="Nucleic acid-binding proteins"/>
    <property type="match status" value="1"/>
</dbReference>
<dbReference type="Pfam" id="PF00575">
    <property type="entry name" value="S1"/>
    <property type="match status" value="1"/>
</dbReference>
<dbReference type="InterPro" id="IPR036555">
    <property type="entry name" value="NusA_N_sf"/>
</dbReference>
<comment type="similarity">
    <text evidence="7">Belongs to the NusA family.</text>
</comment>
<dbReference type="Proteomes" id="UP000193334">
    <property type="component" value="Chromosome"/>
</dbReference>
<dbReference type="InterPro" id="IPR010995">
    <property type="entry name" value="DNA_repair_Rad51/TF_NusA_a-hlx"/>
</dbReference>
<dbReference type="RefSeq" id="WP_085756026.1">
    <property type="nucleotide sequence ID" value="NZ_CP021023.1"/>
</dbReference>
<dbReference type="CDD" id="cd22529">
    <property type="entry name" value="KH-II_NusA_rpt2"/>
    <property type="match status" value="1"/>
</dbReference>
<evidence type="ECO:0000256" key="3">
    <source>
        <dbReference type="ARBA" id="ARBA00022814"/>
    </source>
</evidence>
<comment type="subcellular location">
    <subcellularLocation>
        <location evidence="7">Cytoplasm</location>
    </subcellularLocation>
</comment>
<dbReference type="Gene3D" id="2.40.50.140">
    <property type="entry name" value="Nucleic acid-binding proteins"/>
    <property type="match status" value="1"/>
</dbReference>
<dbReference type="HAMAP" id="MF_00945_B">
    <property type="entry name" value="NusA_B"/>
    <property type="match status" value="1"/>
</dbReference>
<evidence type="ECO:0000256" key="1">
    <source>
        <dbReference type="ARBA" id="ARBA00022472"/>
    </source>
</evidence>
<comment type="subunit">
    <text evidence="7">Monomer. Binds directly to the core enzyme of the DNA-dependent RNA polymerase and to nascent RNA.</text>
</comment>
<keyword evidence="4 7" id="KW-0694">RNA-binding</keyword>
<dbReference type="GO" id="GO:0005829">
    <property type="term" value="C:cytosol"/>
    <property type="evidence" value="ECO:0007669"/>
    <property type="project" value="TreeGrafter"/>
</dbReference>
<keyword evidence="6 7" id="KW-0804">Transcription</keyword>
<dbReference type="InterPro" id="IPR003029">
    <property type="entry name" value="S1_domain"/>
</dbReference>
<feature type="region of interest" description="Disordered" evidence="8">
    <location>
        <begin position="379"/>
        <end position="424"/>
    </location>
</feature>
<dbReference type="InterPro" id="IPR012340">
    <property type="entry name" value="NA-bd_OB-fold"/>
</dbReference>
<evidence type="ECO:0000259" key="9">
    <source>
        <dbReference type="PROSITE" id="PS50126"/>
    </source>
</evidence>
<dbReference type="PROSITE" id="PS50126">
    <property type="entry name" value="S1"/>
    <property type="match status" value="1"/>
</dbReference>
<accession>A0A1W6LNS9</accession>
<evidence type="ECO:0000256" key="8">
    <source>
        <dbReference type="SAM" id="MobiDB-lite"/>
    </source>
</evidence>
<keyword evidence="5 7" id="KW-0805">Transcription regulation</keyword>
<dbReference type="InterPro" id="IPR015946">
    <property type="entry name" value="KH_dom-like_a/b"/>
</dbReference>
<evidence type="ECO:0000256" key="6">
    <source>
        <dbReference type="ARBA" id="ARBA00023163"/>
    </source>
</evidence>
<feature type="domain" description="S1 motif" evidence="9">
    <location>
        <begin position="104"/>
        <end position="170"/>
    </location>
</feature>
<dbReference type="CDD" id="cd04455">
    <property type="entry name" value="S1_NusA"/>
    <property type="match status" value="1"/>
</dbReference>
<dbReference type="AlphaFoldDB" id="A0A1W6LNS9"/>
<evidence type="ECO:0000256" key="2">
    <source>
        <dbReference type="ARBA" id="ARBA00022490"/>
    </source>
</evidence>
<evidence type="ECO:0000256" key="4">
    <source>
        <dbReference type="ARBA" id="ARBA00022884"/>
    </source>
</evidence>
<evidence type="ECO:0000256" key="5">
    <source>
        <dbReference type="ARBA" id="ARBA00023015"/>
    </source>
</evidence>
<keyword evidence="1 7" id="KW-0806">Transcription termination</keyword>
<dbReference type="InterPro" id="IPR010213">
    <property type="entry name" value="TF_NusA"/>
</dbReference>
<dbReference type="SUPFAM" id="SSF47794">
    <property type="entry name" value="Rad51 N-terminal domain-like"/>
    <property type="match status" value="1"/>
</dbReference>
<dbReference type="GO" id="GO:0000166">
    <property type="term" value="F:nucleotide binding"/>
    <property type="evidence" value="ECO:0007669"/>
    <property type="project" value="InterPro"/>
</dbReference>
<dbReference type="SUPFAM" id="SSF54814">
    <property type="entry name" value="Prokaryotic type KH domain (KH-domain type II)"/>
    <property type="match status" value="2"/>
</dbReference>
<dbReference type="KEGG" id="pbp:STSP1_01789"/>
<comment type="function">
    <text evidence="7">Participates in both transcription termination and antitermination.</text>
</comment>
<proteinExistence type="inferred from homology"/>
<dbReference type="InterPro" id="IPR009019">
    <property type="entry name" value="KH_sf_prok-type"/>
</dbReference>
<dbReference type="CDD" id="cd02134">
    <property type="entry name" value="KH-II_NusA_rpt1"/>
    <property type="match status" value="1"/>
</dbReference>
<dbReference type="GO" id="GO:0003723">
    <property type="term" value="F:RNA binding"/>
    <property type="evidence" value="ECO:0007669"/>
    <property type="project" value="UniProtKB-UniRule"/>
</dbReference>
<keyword evidence="3 7" id="KW-0889">Transcription antitermination</keyword>
<dbReference type="Pfam" id="PF13184">
    <property type="entry name" value="KH_NusA_1st"/>
    <property type="match status" value="1"/>
</dbReference>
<dbReference type="Pfam" id="PF26594">
    <property type="entry name" value="KH_NusA_2nd"/>
    <property type="match status" value="1"/>
</dbReference>
<dbReference type="SUPFAM" id="SSF69705">
    <property type="entry name" value="Transcription factor NusA, N-terminal domain"/>
    <property type="match status" value="1"/>
</dbReference>
<keyword evidence="11" id="KW-1185">Reference proteome</keyword>
<dbReference type="FunFam" id="3.30.300.20:FF:000005">
    <property type="entry name" value="Transcription termination/antitermination protein NusA"/>
    <property type="match status" value="1"/>
</dbReference>
<name>A0A1W6LNS9_9BACT</name>
<evidence type="ECO:0000313" key="10">
    <source>
        <dbReference type="EMBL" id="ARN57383.1"/>
    </source>
</evidence>
<dbReference type="Gene3D" id="3.30.300.20">
    <property type="match status" value="2"/>
</dbReference>
<keyword evidence="2 7" id="KW-0963">Cytoplasm</keyword>
<feature type="compositionally biased region" description="Acidic residues" evidence="8">
    <location>
        <begin position="397"/>
        <end position="424"/>
    </location>
</feature>
<dbReference type="NCBIfam" id="TIGR01953">
    <property type="entry name" value="NusA"/>
    <property type="match status" value="1"/>
</dbReference>
<evidence type="ECO:0000313" key="11">
    <source>
        <dbReference type="Proteomes" id="UP000193334"/>
    </source>
</evidence>
<dbReference type="SMART" id="SM00316">
    <property type="entry name" value="S1"/>
    <property type="match status" value="1"/>
</dbReference>
<dbReference type="InterPro" id="IPR013735">
    <property type="entry name" value="TF_NusA_N"/>
</dbReference>
<dbReference type="SMART" id="SM00322">
    <property type="entry name" value="KH"/>
    <property type="match status" value="2"/>
</dbReference>
<sequence>MNQELVRIIENIARDKNIDLESLFQDLETAMASGVRKYYGVQDAEYTIHIDRTSGEITAYMDDEPLDISVMGRIAAQTVKQVMIQRIKADERGSIFAEFVQRKGDIITGTVLRKERRKKIVVGLGNRVEAELPKDEQIAGENFRPGETVRALVTEVKEGTSQVRIVLSRTHPDFVRRLFELEVPEIADGIVEVRSLSREAGYRTKIAVESVDDRIDPIGACVGVRGSRIKSIVDELSGEKIDIVPWSESSQAFIINAVKPAVASEITLCFELGKAVVVVPEDQLSLAIGKHGQNVRLAARLTDWDIEILTPDEYNESVDTLNNALEHLLEGEPRLVDELIALGIISLDDLDEVGAEPLVEELNFEPELAEKVIEAAREKLKEEFPEQAEGGAKAAEEQDAQQEDAQQEDEQPEQQSDLQEDREE</sequence>
<dbReference type="InterPro" id="IPR058582">
    <property type="entry name" value="KH_NusA_2nd"/>
</dbReference>
<dbReference type="FunFam" id="3.30.300.20:FF:000002">
    <property type="entry name" value="Transcription termination/antitermination protein NusA"/>
    <property type="match status" value="1"/>
</dbReference>
<dbReference type="GO" id="GO:0006353">
    <property type="term" value="P:DNA-templated transcription termination"/>
    <property type="evidence" value="ECO:0007669"/>
    <property type="project" value="UniProtKB-UniRule"/>
</dbReference>
<dbReference type="GO" id="GO:0031564">
    <property type="term" value="P:transcription antitermination"/>
    <property type="evidence" value="ECO:0007669"/>
    <property type="project" value="UniProtKB-UniRule"/>
</dbReference>
<dbReference type="EMBL" id="CP021023">
    <property type="protein sequence ID" value="ARN57383.1"/>
    <property type="molecule type" value="Genomic_DNA"/>
</dbReference>
<dbReference type="PANTHER" id="PTHR22648:SF0">
    <property type="entry name" value="TRANSCRIPTION TERMINATION_ANTITERMINATION PROTEIN NUSA"/>
    <property type="match status" value="1"/>
</dbReference>
<dbReference type="GO" id="GO:0003700">
    <property type="term" value="F:DNA-binding transcription factor activity"/>
    <property type="evidence" value="ECO:0007669"/>
    <property type="project" value="InterPro"/>
</dbReference>
<reference evidence="11" key="1">
    <citation type="submission" date="2017-04" db="EMBL/GenBank/DDBJ databases">
        <title>Comparative genomics and description of representatives of a novel lineage of planctomycetes thriving in anoxic sediments.</title>
        <authorList>
            <person name="Spring S."/>
            <person name="Bunk B."/>
            <person name="Sproer C."/>
        </authorList>
    </citation>
    <scope>NUCLEOTIDE SEQUENCE [LARGE SCALE GENOMIC DNA]</scope>
    <source>
        <strain evidence="11">ST-PulAB-D4</strain>
    </source>
</reference>